<evidence type="ECO:0000313" key="1">
    <source>
        <dbReference type="EMBL" id="CAA6807860.1"/>
    </source>
</evidence>
<organism evidence="1">
    <name type="scientific">uncultured Aureispira sp</name>
    <dbReference type="NCBI Taxonomy" id="1331704"/>
    <lineage>
        <taxon>Bacteria</taxon>
        <taxon>Pseudomonadati</taxon>
        <taxon>Bacteroidota</taxon>
        <taxon>Saprospiria</taxon>
        <taxon>Saprospirales</taxon>
        <taxon>Saprospiraceae</taxon>
        <taxon>Aureispira</taxon>
        <taxon>environmental samples</taxon>
    </lineage>
</organism>
<dbReference type="AlphaFoldDB" id="A0A6S6SQM4"/>
<sequence length="117" mass="13024">MKRIQKIQYKGKEIIYVNYAGLREKEMIEVLGQVEALILSDNKPHLQLVNITDAFATPGYMAAVKKFGKKTQGLTSKAAIVGISGVKALLLRSYNFVSGSKLIAFNTEEEAKEYLIK</sequence>
<reference evidence="1" key="1">
    <citation type="submission" date="2020-01" db="EMBL/GenBank/DDBJ databases">
        <authorList>
            <person name="Meier V. D."/>
            <person name="Meier V D."/>
        </authorList>
    </citation>
    <scope>NUCLEOTIDE SEQUENCE</scope>
    <source>
        <strain evidence="1">HLG_WM_MAG_10</strain>
    </source>
</reference>
<gene>
    <name evidence="1" type="ORF">HELGO_WM13361</name>
</gene>
<name>A0A6S6SQM4_9BACT</name>
<protein>
    <recommendedName>
        <fullName evidence="2">STAS/SEC14 domain-containing protein</fullName>
    </recommendedName>
</protein>
<evidence type="ECO:0008006" key="2">
    <source>
        <dbReference type="Google" id="ProtNLM"/>
    </source>
</evidence>
<proteinExistence type="predicted"/>
<dbReference type="EMBL" id="CACVAQ010000138">
    <property type="protein sequence ID" value="CAA6807860.1"/>
    <property type="molecule type" value="Genomic_DNA"/>
</dbReference>
<accession>A0A6S6SQM4</accession>